<dbReference type="PANTHER" id="PTHR47186:SF20">
    <property type="entry name" value="DISEASE RESISTANCE PROTEIN RPS5-LIKE"/>
    <property type="match status" value="1"/>
</dbReference>
<name>A0AAF0U6M4_SOLVR</name>
<dbReference type="AlphaFoldDB" id="A0AAF0U6M4"/>
<dbReference type="SUPFAM" id="SSF52047">
    <property type="entry name" value="RNI-like"/>
    <property type="match status" value="1"/>
</dbReference>
<reference evidence="1" key="1">
    <citation type="submission" date="2023-08" db="EMBL/GenBank/DDBJ databases">
        <title>A de novo genome assembly of Solanum verrucosum Schlechtendal, a Mexican diploid species geographically isolated from the other diploid A-genome species in potato relatives.</title>
        <authorList>
            <person name="Hosaka K."/>
        </authorList>
    </citation>
    <scope>NUCLEOTIDE SEQUENCE</scope>
    <source>
        <tissue evidence="1">Young leaves</tissue>
    </source>
</reference>
<dbReference type="Proteomes" id="UP001234989">
    <property type="component" value="Chromosome 8"/>
</dbReference>
<dbReference type="EMBL" id="CP133619">
    <property type="protein sequence ID" value="WMV40197.1"/>
    <property type="molecule type" value="Genomic_DNA"/>
</dbReference>
<organism evidence="1 2">
    <name type="scientific">Solanum verrucosum</name>
    <dbReference type="NCBI Taxonomy" id="315347"/>
    <lineage>
        <taxon>Eukaryota</taxon>
        <taxon>Viridiplantae</taxon>
        <taxon>Streptophyta</taxon>
        <taxon>Embryophyta</taxon>
        <taxon>Tracheophyta</taxon>
        <taxon>Spermatophyta</taxon>
        <taxon>Magnoliopsida</taxon>
        <taxon>eudicotyledons</taxon>
        <taxon>Gunneridae</taxon>
        <taxon>Pentapetalae</taxon>
        <taxon>asterids</taxon>
        <taxon>lamiids</taxon>
        <taxon>Solanales</taxon>
        <taxon>Solanaceae</taxon>
        <taxon>Solanoideae</taxon>
        <taxon>Solaneae</taxon>
        <taxon>Solanum</taxon>
    </lineage>
</organism>
<evidence type="ECO:0000313" key="1">
    <source>
        <dbReference type="EMBL" id="WMV40197.1"/>
    </source>
</evidence>
<dbReference type="Gene3D" id="3.80.10.10">
    <property type="entry name" value="Ribonuclease Inhibitor"/>
    <property type="match status" value="1"/>
</dbReference>
<evidence type="ECO:0000313" key="2">
    <source>
        <dbReference type="Proteomes" id="UP001234989"/>
    </source>
</evidence>
<dbReference type="PANTHER" id="PTHR47186">
    <property type="entry name" value="LEUCINE-RICH REPEAT-CONTAINING PROTEIN 57"/>
    <property type="match status" value="1"/>
</dbReference>
<protein>
    <submittedName>
        <fullName evidence="1">Uncharacterized protein</fullName>
    </submittedName>
</protein>
<accession>A0AAF0U6M4</accession>
<gene>
    <name evidence="1" type="ORF">MTR67_033582</name>
</gene>
<proteinExistence type="predicted"/>
<keyword evidence="2" id="KW-1185">Reference proteome</keyword>
<dbReference type="InterPro" id="IPR032675">
    <property type="entry name" value="LRR_dom_sf"/>
</dbReference>
<sequence>MLRCLPEGMDKLTNLRVLNIPASDMQSSISQGFFLKFSSIEIVDMMGSCLGATSFDELSTLHNLTCLFITLDSSSIINRDYTWMKRLKRFCIEVGKTSIYVLLNKSRRDISVSKCETFSNGELSGMLQFASHLYLVDCMGLMEEGISGQIDPLPNLEYLSFFSVDHLKSVSDFGHFLGLRFSKLRRLDISFCPRVTYLFNAVGSAPKHLEEINIHQCVELVDLLVLRGGSLANSETPWVRKLSLRSLPKLATFGEAQSMWEHLEELEKKSLYKFILRQRVKKILTLIRKGELFDANA</sequence>